<dbReference type="InterPro" id="IPR011249">
    <property type="entry name" value="Metalloenz_LuxS/M16"/>
</dbReference>
<evidence type="ECO:0000259" key="2">
    <source>
        <dbReference type="Pfam" id="PF00675"/>
    </source>
</evidence>
<dbReference type="Pfam" id="PF00675">
    <property type="entry name" value="Peptidase_M16"/>
    <property type="match status" value="1"/>
</dbReference>
<dbReference type="Gene3D" id="3.30.830.10">
    <property type="entry name" value="Metalloenzyme, LuxS/M16 peptidase-like"/>
    <property type="match status" value="2"/>
</dbReference>
<protein>
    <submittedName>
        <fullName evidence="4">Pitrilysin family protein</fullName>
    </submittedName>
</protein>
<dbReference type="RefSeq" id="WP_344313954.1">
    <property type="nucleotide sequence ID" value="NZ_BAAANY010000031.1"/>
</dbReference>
<dbReference type="InterPro" id="IPR007863">
    <property type="entry name" value="Peptidase_M16_C"/>
</dbReference>
<dbReference type="Pfam" id="PF05193">
    <property type="entry name" value="Peptidase_M16_C"/>
    <property type="match status" value="1"/>
</dbReference>
<evidence type="ECO:0000259" key="3">
    <source>
        <dbReference type="Pfam" id="PF05193"/>
    </source>
</evidence>
<feature type="domain" description="Peptidase M16 C-terminal" evidence="3">
    <location>
        <begin position="187"/>
        <end position="358"/>
    </location>
</feature>
<dbReference type="PANTHER" id="PTHR11851">
    <property type="entry name" value="METALLOPROTEASE"/>
    <property type="match status" value="1"/>
</dbReference>
<dbReference type="SUPFAM" id="SSF63411">
    <property type="entry name" value="LuxS/MPP-like metallohydrolase"/>
    <property type="match status" value="2"/>
</dbReference>
<dbReference type="InterPro" id="IPR011765">
    <property type="entry name" value="Pept_M16_N"/>
</dbReference>
<gene>
    <name evidence="4" type="ORF">GCM10009765_63830</name>
</gene>
<evidence type="ECO:0000256" key="1">
    <source>
        <dbReference type="SAM" id="MobiDB-lite"/>
    </source>
</evidence>
<keyword evidence="5" id="KW-1185">Reference proteome</keyword>
<dbReference type="EMBL" id="BAAANY010000031">
    <property type="protein sequence ID" value="GAA1705726.1"/>
    <property type="molecule type" value="Genomic_DNA"/>
</dbReference>
<comment type="caution">
    <text evidence="4">The sequence shown here is derived from an EMBL/GenBank/DDBJ whole genome shotgun (WGS) entry which is preliminary data.</text>
</comment>
<sequence>MTQPYPTTLPDLEEPRKPKRPSVSERILDNGLRVIAVRRPSVPLVEIRLRVPFAGTGKTYLPRSFMLSETLLSGTSTMSSVDIAAELQTVGGGLSVSTDPDRLMVGGNSLASGLSKLLELLGGVLTDATYPAKEVSAERDRLGDRLEMANSQPSQVARKALQRRYFGDHPYAIQVPEPDEVRSIGSAALRKLHDTRVVPEAGTLVIVGDTAPGRALDAAQKALSDWTGTANAAALKPVPAPEMGPVFLVDRPGSVQSSLRLALPAVGRSHPDYPALQLANLVFGGYFSSRLVENIREDKGYTYSPHAVLSHSVAGSMISVDADVATEVTAPALLEVNYELGRIGAVPITAAELEQARQYAVGTQALSVASQSGLAGTISALVGAGLDLEWFYQHAVNLQATTLDEVRAAALKYLRPSAAVTVVVGEASTVAEPLAALGAVERG</sequence>
<name>A0ABN2III0_9ACTN</name>
<feature type="region of interest" description="Disordered" evidence="1">
    <location>
        <begin position="1"/>
        <end position="22"/>
    </location>
</feature>
<reference evidence="4 5" key="1">
    <citation type="journal article" date="2019" name="Int. J. Syst. Evol. Microbiol.">
        <title>The Global Catalogue of Microorganisms (GCM) 10K type strain sequencing project: providing services to taxonomists for standard genome sequencing and annotation.</title>
        <authorList>
            <consortium name="The Broad Institute Genomics Platform"/>
            <consortium name="The Broad Institute Genome Sequencing Center for Infectious Disease"/>
            <person name="Wu L."/>
            <person name="Ma J."/>
        </authorList>
    </citation>
    <scope>NUCLEOTIDE SEQUENCE [LARGE SCALE GENOMIC DNA]</scope>
    <source>
        <strain evidence="4 5">JCM 14718</strain>
    </source>
</reference>
<dbReference type="Proteomes" id="UP001500618">
    <property type="component" value="Unassembled WGS sequence"/>
</dbReference>
<accession>A0ABN2III0</accession>
<dbReference type="PANTHER" id="PTHR11851:SF224">
    <property type="entry name" value="PROCESSING PROTEASE"/>
    <property type="match status" value="1"/>
</dbReference>
<feature type="domain" description="Peptidase M16 N-terminal" evidence="2">
    <location>
        <begin position="67"/>
        <end position="178"/>
    </location>
</feature>
<evidence type="ECO:0000313" key="5">
    <source>
        <dbReference type="Proteomes" id="UP001500618"/>
    </source>
</evidence>
<dbReference type="InterPro" id="IPR050361">
    <property type="entry name" value="MPP/UQCRC_Complex"/>
</dbReference>
<proteinExistence type="predicted"/>
<evidence type="ECO:0000313" key="4">
    <source>
        <dbReference type="EMBL" id="GAA1705726.1"/>
    </source>
</evidence>
<organism evidence="4 5">
    <name type="scientific">Fodinicola feengrottensis</name>
    <dbReference type="NCBI Taxonomy" id="435914"/>
    <lineage>
        <taxon>Bacteria</taxon>
        <taxon>Bacillati</taxon>
        <taxon>Actinomycetota</taxon>
        <taxon>Actinomycetes</taxon>
        <taxon>Mycobacteriales</taxon>
        <taxon>Fodinicola</taxon>
    </lineage>
</organism>